<dbReference type="OrthoDB" id="9812701at2"/>
<feature type="transmembrane region" description="Helical" evidence="7">
    <location>
        <begin position="107"/>
        <end position="127"/>
    </location>
</feature>
<name>A0A3G6J1S2_9CORY</name>
<dbReference type="GO" id="GO:0055085">
    <property type="term" value="P:transmembrane transport"/>
    <property type="evidence" value="ECO:0007669"/>
    <property type="project" value="InterPro"/>
</dbReference>
<gene>
    <name evidence="9" type="primary">gsiD</name>
    <name evidence="9" type="ORF">CGERO_08060</name>
</gene>
<dbReference type="Pfam" id="PF00528">
    <property type="entry name" value="BPD_transp_1"/>
    <property type="match status" value="1"/>
</dbReference>
<dbReference type="AlphaFoldDB" id="A0A3G6J1S2"/>
<feature type="transmembrane region" description="Helical" evidence="7">
    <location>
        <begin position="133"/>
        <end position="150"/>
    </location>
</feature>
<proteinExistence type="inferred from homology"/>
<keyword evidence="5 7" id="KW-1133">Transmembrane helix</keyword>
<evidence type="ECO:0000256" key="3">
    <source>
        <dbReference type="ARBA" id="ARBA00022475"/>
    </source>
</evidence>
<keyword evidence="3" id="KW-1003">Cell membrane</keyword>
<dbReference type="PANTHER" id="PTHR43386:SF25">
    <property type="entry name" value="PEPTIDE ABC TRANSPORTER PERMEASE PROTEIN"/>
    <property type="match status" value="1"/>
</dbReference>
<evidence type="ECO:0000256" key="1">
    <source>
        <dbReference type="ARBA" id="ARBA00004651"/>
    </source>
</evidence>
<dbReference type="PANTHER" id="PTHR43386">
    <property type="entry name" value="OLIGOPEPTIDE TRANSPORT SYSTEM PERMEASE PROTEIN APPC"/>
    <property type="match status" value="1"/>
</dbReference>
<evidence type="ECO:0000256" key="6">
    <source>
        <dbReference type="ARBA" id="ARBA00023136"/>
    </source>
</evidence>
<dbReference type="KEGG" id="cgk:CGERO_08060"/>
<dbReference type="Gene3D" id="1.10.3720.10">
    <property type="entry name" value="MetI-like"/>
    <property type="match status" value="1"/>
</dbReference>
<keyword evidence="4 7" id="KW-0812">Transmembrane</keyword>
<dbReference type="Proteomes" id="UP000271587">
    <property type="component" value="Chromosome"/>
</dbReference>
<keyword evidence="6 7" id="KW-0472">Membrane</keyword>
<evidence type="ECO:0000259" key="8">
    <source>
        <dbReference type="PROSITE" id="PS50928"/>
    </source>
</evidence>
<evidence type="ECO:0000313" key="10">
    <source>
        <dbReference type="Proteomes" id="UP000271587"/>
    </source>
</evidence>
<feature type="domain" description="ABC transmembrane type-1" evidence="8">
    <location>
        <begin position="68"/>
        <end position="257"/>
    </location>
</feature>
<dbReference type="RefSeq" id="WP_123934859.1">
    <property type="nucleotide sequence ID" value="NZ_CP033897.1"/>
</dbReference>
<dbReference type="CDD" id="cd06261">
    <property type="entry name" value="TM_PBP2"/>
    <property type="match status" value="1"/>
</dbReference>
<keyword evidence="2 7" id="KW-0813">Transport</keyword>
<dbReference type="InterPro" id="IPR035906">
    <property type="entry name" value="MetI-like_sf"/>
</dbReference>
<dbReference type="SUPFAM" id="SSF161098">
    <property type="entry name" value="MetI-like"/>
    <property type="match status" value="1"/>
</dbReference>
<dbReference type="PROSITE" id="PS50928">
    <property type="entry name" value="ABC_TM1"/>
    <property type="match status" value="1"/>
</dbReference>
<dbReference type="EMBL" id="CP033897">
    <property type="protein sequence ID" value="AZA11909.1"/>
    <property type="molecule type" value="Genomic_DNA"/>
</dbReference>
<reference evidence="9 10" key="1">
    <citation type="submission" date="2018-11" db="EMBL/GenBank/DDBJ databases">
        <authorList>
            <person name="Kleinhagauer T."/>
            <person name="Glaeser S.P."/>
            <person name="Spergser J."/>
            <person name="Ruckert C."/>
            <person name="Kaempfer P."/>
            <person name="Busse H.-J."/>
        </authorList>
    </citation>
    <scope>NUCLEOTIDE SEQUENCE [LARGE SCALE GENOMIC DNA]</scope>
    <source>
        <strain evidence="9 10">W8</strain>
    </source>
</reference>
<dbReference type="GO" id="GO:0005886">
    <property type="term" value="C:plasma membrane"/>
    <property type="evidence" value="ECO:0007669"/>
    <property type="project" value="UniProtKB-SubCell"/>
</dbReference>
<comment type="similarity">
    <text evidence="7">Belongs to the binding-protein-dependent transport system permease family.</text>
</comment>
<evidence type="ECO:0000256" key="4">
    <source>
        <dbReference type="ARBA" id="ARBA00022692"/>
    </source>
</evidence>
<dbReference type="InterPro" id="IPR050366">
    <property type="entry name" value="BP-dependent_transpt_permease"/>
</dbReference>
<dbReference type="InterPro" id="IPR000515">
    <property type="entry name" value="MetI-like"/>
</dbReference>
<feature type="transmembrane region" description="Helical" evidence="7">
    <location>
        <begin position="70"/>
        <end position="95"/>
    </location>
</feature>
<feature type="transmembrane region" description="Helical" evidence="7">
    <location>
        <begin position="234"/>
        <end position="257"/>
    </location>
</feature>
<evidence type="ECO:0000256" key="2">
    <source>
        <dbReference type="ARBA" id="ARBA00022448"/>
    </source>
</evidence>
<comment type="subcellular location">
    <subcellularLocation>
        <location evidence="1 7">Cell membrane</location>
        <topology evidence="1 7">Multi-pass membrane protein</topology>
    </subcellularLocation>
</comment>
<evidence type="ECO:0000256" key="5">
    <source>
        <dbReference type="ARBA" id="ARBA00022989"/>
    </source>
</evidence>
<accession>A0A3G6J1S2</accession>
<keyword evidence="10" id="KW-1185">Reference proteome</keyword>
<sequence>MKKLSLTGKLGLVVIASVLLLAALSFVWTPYDPLHAIPNERLESSSAHHLFGTDKYGRDVLSQIMVGARISLAVGLVAVFIAAAIGVPLGIIAGARRGIWDIIIMRISDVLLAFPALLMAIVATATIGSSTLTAMSAIGIAYVPTFARMARASTMKVMAEDFILAARDAERTETYIVFKHVLPNIIGLVVVQGSVVFGLAILAEAGLSFLGLGTPPPDPSWGRMLQAAQTSLSTAPWLAIWPGAAIALTVLGFNLFGDSLRDQIDPRHEVDVRP</sequence>
<organism evidence="9 10">
    <name type="scientific">Corynebacterium gerontici</name>
    <dbReference type="NCBI Taxonomy" id="2079234"/>
    <lineage>
        <taxon>Bacteria</taxon>
        <taxon>Bacillati</taxon>
        <taxon>Actinomycetota</taxon>
        <taxon>Actinomycetes</taxon>
        <taxon>Mycobacteriales</taxon>
        <taxon>Corynebacteriaceae</taxon>
        <taxon>Corynebacterium</taxon>
    </lineage>
</organism>
<feature type="transmembrane region" description="Helical" evidence="7">
    <location>
        <begin position="185"/>
        <end position="214"/>
    </location>
</feature>
<evidence type="ECO:0000313" key="9">
    <source>
        <dbReference type="EMBL" id="AZA11909.1"/>
    </source>
</evidence>
<protein>
    <submittedName>
        <fullName evidence="9">Glutathione transport system permease protein GsiD</fullName>
    </submittedName>
</protein>
<evidence type="ECO:0000256" key="7">
    <source>
        <dbReference type="RuleBase" id="RU363032"/>
    </source>
</evidence>